<dbReference type="EC" id="2.4.1.182" evidence="3 11"/>
<dbReference type="PANTHER" id="PTHR30372:SF4">
    <property type="entry name" value="LIPID-A-DISACCHARIDE SYNTHASE, MITOCHONDRIAL-RELATED"/>
    <property type="match status" value="1"/>
</dbReference>
<dbReference type="UniPathway" id="UPA00973"/>
<dbReference type="Pfam" id="PF02684">
    <property type="entry name" value="LpxB"/>
    <property type="match status" value="1"/>
</dbReference>
<dbReference type="Gene3D" id="3.40.50.2000">
    <property type="entry name" value="Glycogen Phosphorylase B"/>
    <property type="match status" value="1"/>
</dbReference>
<reference evidence="13 15" key="1">
    <citation type="journal article" date="2018" name="Front. Microbiol.">
        <title>Genome-Based Analysis Reveals the Taxonomy and Diversity of the Family Idiomarinaceae.</title>
        <authorList>
            <person name="Liu Y."/>
            <person name="Lai Q."/>
            <person name="Shao Z."/>
        </authorList>
    </citation>
    <scope>NUCLEOTIDE SEQUENCE [LARGE SCALE GENOMIC DNA]</scope>
    <source>
        <strain evidence="13 15">CF12-14</strain>
    </source>
</reference>
<reference evidence="12 14" key="2">
    <citation type="submission" date="2018-06" db="EMBL/GenBank/DDBJ databases">
        <title>Genomic Encyclopedia of Type Strains, Phase III (KMG-III): the genomes of soil and plant-associated and newly described type strains.</title>
        <authorList>
            <person name="Whitman W."/>
        </authorList>
    </citation>
    <scope>NUCLEOTIDE SEQUENCE [LARGE SCALE GENOMIC DNA]</scope>
    <source>
        <strain evidence="12 14">CGMCC 1.15366</strain>
    </source>
</reference>
<keyword evidence="15" id="KW-1185">Reference proteome</keyword>
<evidence type="ECO:0000256" key="9">
    <source>
        <dbReference type="ARBA" id="ARBA00023098"/>
    </source>
</evidence>
<dbReference type="EMBL" id="QLMD01000008">
    <property type="protein sequence ID" value="RAJ96517.1"/>
    <property type="molecule type" value="Genomic_DNA"/>
</dbReference>
<dbReference type="Proteomes" id="UP000249203">
    <property type="component" value="Unassembled WGS sequence"/>
</dbReference>
<dbReference type="AlphaFoldDB" id="A0A327WUP8"/>
<sequence length="392" mass="43317">MPQDLNHQSNPVRCIGLVAGEASGDILGASLMRAIKQRHPEVEFIGVGGPLMAAEGLQSLFSFERLAVMGIVDVLKQLPDLLAARREVVTCMLNQRPDIFVGIDAPDFNIPIELKLKQAGITCVHYVSPSVWAWRQKRVFKIAKATHRVLCLLPFEKQFYDRFDVPATFVGHTLADEIPLQSSRELACEALNIDPQQRYFGVLPGSRRSEVGLLIEPFLQAARILHDQHPEYGFLIPAVNPERRGQIEAAIATASLPASLQLHIIDQQSRQVMLASDALMLASGTVALEAMLLKRPMVVSYRFSALNYAILKRLVKVDYFSLPNLIANQPLVPELLQEAVTPEALATHMSHFISQPQQALLAQFEQLHQAIALNAADTAADAVLATHQQRAL</sequence>
<evidence type="ECO:0000313" key="13">
    <source>
        <dbReference type="EMBL" id="RUO23736.1"/>
    </source>
</evidence>
<dbReference type="OrthoDB" id="9801642at2"/>
<dbReference type="Proteomes" id="UP000287865">
    <property type="component" value="Unassembled WGS sequence"/>
</dbReference>
<dbReference type="NCBIfam" id="TIGR00215">
    <property type="entry name" value="lpxB"/>
    <property type="match status" value="1"/>
</dbReference>
<gene>
    <name evidence="11" type="primary">lpxB</name>
    <name evidence="12" type="ORF">B0I24_10896</name>
    <name evidence="13" type="ORF">CWE07_09485</name>
</gene>
<comment type="similarity">
    <text evidence="2 11">Belongs to the LpxB family.</text>
</comment>
<dbReference type="EMBL" id="PIPK01000008">
    <property type="protein sequence ID" value="RUO23736.1"/>
    <property type="molecule type" value="Genomic_DNA"/>
</dbReference>
<keyword evidence="9 11" id="KW-0443">Lipid metabolism</keyword>
<evidence type="ECO:0000256" key="10">
    <source>
        <dbReference type="ARBA" id="ARBA00048975"/>
    </source>
</evidence>
<keyword evidence="5 11" id="KW-0444">Lipid biosynthesis</keyword>
<comment type="caution">
    <text evidence="12">The sequence shown here is derived from an EMBL/GenBank/DDBJ whole genome shotgun (WGS) entry which is preliminary data.</text>
</comment>
<comment type="catalytic activity">
    <reaction evidence="10 11">
        <text>a lipid X + a UDP-2-N,3-O-bis[(3R)-3-hydroxyacyl]-alpha-D-glucosamine = a lipid A disaccharide + UDP + H(+)</text>
        <dbReference type="Rhea" id="RHEA:67828"/>
        <dbReference type="ChEBI" id="CHEBI:15378"/>
        <dbReference type="ChEBI" id="CHEBI:58223"/>
        <dbReference type="ChEBI" id="CHEBI:137748"/>
        <dbReference type="ChEBI" id="CHEBI:176338"/>
        <dbReference type="ChEBI" id="CHEBI:176343"/>
        <dbReference type="EC" id="2.4.1.182"/>
    </reaction>
</comment>
<evidence type="ECO:0000256" key="3">
    <source>
        <dbReference type="ARBA" id="ARBA00012687"/>
    </source>
</evidence>
<evidence type="ECO:0000256" key="7">
    <source>
        <dbReference type="ARBA" id="ARBA00022676"/>
    </source>
</evidence>
<proteinExistence type="inferred from homology"/>
<dbReference type="HAMAP" id="MF_00392">
    <property type="entry name" value="LpxB"/>
    <property type="match status" value="1"/>
</dbReference>
<evidence type="ECO:0000256" key="1">
    <source>
        <dbReference type="ARBA" id="ARBA00002056"/>
    </source>
</evidence>
<organism evidence="12 14">
    <name type="scientific">Aliidiomarina maris</name>
    <dbReference type="NCBI Taxonomy" id="531312"/>
    <lineage>
        <taxon>Bacteria</taxon>
        <taxon>Pseudomonadati</taxon>
        <taxon>Pseudomonadota</taxon>
        <taxon>Gammaproteobacteria</taxon>
        <taxon>Alteromonadales</taxon>
        <taxon>Idiomarinaceae</taxon>
        <taxon>Aliidiomarina</taxon>
    </lineage>
</organism>
<evidence type="ECO:0000256" key="5">
    <source>
        <dbReference type="ARBA" id="ARBA00022516"/>
    </source>
</evidence>
<dbReference type="GO" id="GO:0016020">
    <property type="term" value="C:membrane"/>
    <property type="evidence" value="ECO:0007669"/>
    <property type="project" value="GOC"/>
</dbReference>
<dbReference type="GO" id="GO:0005543">
    <property type="term" value="F:phospholipid binding"/>
    <property type="evidence" value="ECO:0007669"/>
    <property type="project" value="TreeGrafter"/>
</dbReference>
<keyword evidence="8 11" id="KW-0808">Transferase</keyword>
<evidence type="ECO:0000256" key="8">
    <source>
        <dbReference type="ARBA" id="ARBA00022679"/>
    </source>
</evidence>
<accession>A0A327WUP8</accession>
<keyword evidence="7 11" id="KW-0328">Glycosyltransferase</keyword>
<dbReference type="PANTHER" id="PTHR30372">
    <property type="entry name" value="LIPID-A-DISACCHARIDE SYNTHASE"/>
    <property type="match status" value="1"/>
</dbReference>
<comment type="function">
    <text evidence="1 11">Condensation of UDP-2,3-diacylglucosamine and 2,3-diacylglucosamine-1-phosphate to form lipid A disaccharide, a precursor of lipid A, a phosphorylated glycolipid that anchors the lipopolysaccharide to the outer membrane of the cell.</text>
</comment>
<name>A0A327WUP8_9GAMM</name>
<evidence type="ECO:0000313" key="14">
    <source>
        <dbReference type="Proteomes" id="UP000249203"/>
    </source>
</evidence>
<evidence type="ECO:0000256" key="6">
    <source>
        <dbReference type="ARBA" id="ARBA00022556"/>
    </source>
</evidence>
<evidence type="ECO:0000313" key="12">
    <source>
        <dbReference type="EMBL" id="RAJ96517.1"/>
    </source>
</evidence>
<keyword evidence="6 11" id="KW-0441">Lipid A biosynthesis</keyword>
<dbReference type="GO" id="GO:0008915">
    <property type="term" value="F:lipid-A-disaccharide synthase activity"/>
    <property type="evidence" value="ECO:0007669"/>
    <property type="project" value="UniProtKB-UniRule"/>
</dbReference>
<evidence type="ECO:0000313" key="15">
    <source>
        <dbReference type="Proteomes" id="UP000287865"/>
    </source>
</evidence>
<dbReference type="InterPro" id="IPR003835">
    <property type="entry name" value="Glyco_trans_19"/>
</dbReference>
<evidence type="ECO:0000256" key="2">
    <source>
        <dbReference type="ARBA" id="ARBA00007868"/>
    </source>
</evidence>
<evidence type="ECO:0000256" key="11">
    <source>
        <dbReference type="HAMAP-Rule" id="MF_00392"/>
    </source>
</evidence>
<dbReference type="RefSeq" id="WP_111569685.1">
    <property type="nucleotide sequence ID" value="NZ_PIPK01000008.1"/>
</dbReference>
<comment type="pathway">
    <text evidence="11">Bacterial outer membrane biogenesis; LPS lipid A biosynthesis.</text>
</comment>
<dbReference type="SUPFAM" id="SSF53756">
    <property type="entry name" value="UDP-Glycosyltransferase/glycogen phosphorylase"/>
    <property type="match status" value="1"/>
</dbReference>
<dbReference type="GO" id="GO:0009245">
    <property type="term" value="P:lipid A biosynthetic process"/>
    <property type="evidence" value="ECO:0007669"/>
    <property type="project" value="UniProtKB-UniRule"/>
</dbReference>
<evidence type="ECO:0000256" key="4">
    <source>
        <dbReference type="ARBA" id="ARBA00020902"/>
    </source>
</evidence>
<protein>
    <recommendedName>
        <fullName evidence="4 11">Lipid-A-disaccharide synthase</fullName>
        <ecNumber evidence="3 11">2.4.1.182</ecNumber>
    </recommendedName>
</protein>